<dbReference type="Proteomes" id="UP000297641">
    <property type="component" value="Unassembled WGS sequence"/>
</dbReference>
<name>A0A7I0IST2_9LEPT</name>
<accession>A0A7I0IST2</accession>
<organism evidence="1 2">
    <name type="scientific">Leptospira bouyouniensis</name>
    <dbReference type="NCBI Taxonomy" id="2484911"/>
    <lineage>
        <taxon>Bacteria</taxon>
        <taxon>Pseudomonadati</taxon>
        <taxon>Spirochaetota</taxon>
        <taxon>Spirochaetia</taxon>
        <taxon>Leptospirales</taxon>
        <taxon>Leptospiraceae</taxon>
        <taxon>Leptospira</taxon>
    </lineage>
</organism>
<comment type="caution">
    <text evidence="1">The sequence shown here is derived from an EMBL/GenBank/DDBJ whole genome shotgun (WGS) entry which is preliminary data.</text>
</comment>
<proteinExistence type="predicted"/>
<dbReference type="EMBL" id="RQFT01000003">
    <property type="protein sequence ID" value="TGL08010.1"/>
    <property type="molecule type" value="Genomic_DNA"/>
</dbReference>
<evidence type="ECO:0000313" key="2">
    <source>
        <dbReference type="Proteomes" id="UP000297641"/>
    </source>
</evidence>
<sequence length="85" mass="10082">MFSLYMMSPRFFTILFWALIVVPGCKRGYSEDIQDCNPIADYYEKGTHYIRRDLVKDDNTLDYKKLMEDTKPQASECYPSNHEVK</sequence>
<protein>
    <submittedName>
        <fullName evidence="1">Uncharacterized protein</fullName>
    </submittedName>
</protein>
<dbReference type="AlphaFoldDB" id="A0A7I0IST2"/>
<reference evidence="1 2" key="1">
    <citation type="journal article" date="2019" name="PLoS Negl. Trop. Dis.">
        <title>Revisiting the worldwide diversity of Leptospira species in the environment.</title>
        <authorList>
            <person name="Vincent A.T."/>
            <person name="Schiettekatte O."/>
            <person name="Bourhy P."/>
            <person name="Veyrier F.J."/>
            <person name="Picardeau M."/>
        </authorList>
    </citation>
    <scope>NUCLEOTIDE SEQUENCE [LARGE SCALE GENOMIC DNA]</scope>
    <source>
        <strain evidence="1 2">201800273</strain>
    </source>
</reference>
<evidence type="ECO:0000313" key="1">
    <source>
        <dbReference type="EMBL" id="TGL08010.1"/>
    </source>
</evidence>
<gene>
    <name evidence="1" type="ORF">EHQ43_02890</name>
</gene>